<organism evidence="5 6">
    <name type="scientific">Peribacillus faecalis</name>
    <dbReference type="NCBI Taxonomy" id="2772559"/>
    <lineage>
        <taxon>Bacteria</taxon>
        <taxon>Bacillati</taxon>
        <taxon>Bacillota</taxon>
        <taxon>Bacilli</taxon>
        <taxon>Bacillales</taxon>
        <taxon>Bacillaceae</taxon>
        <taxon>Peribacillus</taxon>
    </lineage>
</organism>
<evidence type="ECO:0000256" key="3">
    <source>
        <dbReference type="ARBA" id="ARBA00023163"/>
    </source>
</evidence>
<dbReference type="Gene3D" id="1.10.10.10">
    <property type="entry name" value="Winged helix-like DNA-binding domain superfamily/Winged helix DNA-binding domain"/>
    <property type="match status" value="1"/>
</dbReference>
<dbReference type="InterPro" id="IPR000835">
    <property type="entry name" value="HTH_MarR-typ"/>
</dbReference>
<evidence type="ECO:0000313" key="5">
    <source>
        <dbReference type="EMBL" id="MBD3110227.1"/>
    </source>
</evidence>
<protein>
    <submittedName>
        <fullName evidence="5">Winged helix-turn-helix transcriptional regulator</fullName>
    </submittedName>
</protein>
<evidence type="ECO:0000313" key="6">
    <source>
        <dbReference type="Proteomes" id="UP000602076"/>
    </source>
</evidence>
<accession>A0A927HD19</accession>
<keyword evidence="2" id="KW-0238">DNA-binding</keyword>
<comment type="caution">
    <text evidence="5">The sequence shown here is derived from an EMBL/GenBank/DDBJ whole genome shotgun (WGS) entry which is preliminary data.</text>
</comment>
<name>A0A927HD19_9BACI</name>
<dbReference type="GO" id="GO:0003677">
    <property type="term" value="F:DNA binding"/>
    <property type="evidence" value="ECO:0007669"/>
    <property type="project" value="UniProtKB-KW"/>
</dbReference>
<proteinExistence type="predicted"/>
<dbReference type="AlphaFoldDB" id="A0A927HD19"/>
<evidence type="ECO:0000256" key="2">
    <source>
        <dbReference type="ARBA" id="ARBA00023125"/>
    </source>
</evidence>
<evidence type="ECO:0000259" key="4">
    <source>
        <dbReference type="SMART" id="SM00347"/>
    </source>
</evidence>
<dbReference type="SUPFAM" id="SSF46785">
    <property type="entry name" value="Winged helix' DNA-binding domain"/>
    <property type="match status" value="1"/>
</dbReference>
<keyword evidence="3" id="KW-0804">Transcription</keyword>
<feature type="domain" description="HTH marR-type" evidence="4">
    <location>
        <begin position="36"/>
        <end position="135"/>
    </location>
</feature>
<dbReference type="PANTHER" id="PTHR42756">
    <property type="entry name" value="TRANSCRIPTIONAL REGULATOR, MARR"/>
    <property type="match status" value="1"/>
</dbReference>
<dbReference type="SMART" id="SM00347">
    <property type="entry name" value="HTH_MARR"/>
    <property type="match status" value="1"/>
</dbReference>
<dbReference type="PANTHER" id="PTHR42756:SF1">
    <property type="entry name" value="TRANSCRIPTIONAL REPRESSOR OF EMRAB OPERON"/>
    <property type="match status" value="1"/>
</dbReference>
<sequence>MIGVIRLKIQYQTLDLIDLISERHISIRSLCEKAWNNSSNIPISNSEWFIMARIYKNQPTISHVSKNVDISRQATHKFVKKLEAKGLVKIQNVEGNNKDKCVQLTELGELCYEKNEAFKASLIETITNQLGEENVRKLHEILEMDWGL</sequence>
<keyword evidence="1" id="KW-0805">Transcription regulation</keyword>
<dbReference type="EMBL" id="JACXSI010000061">
    <property type="protein sequence ID" value="MBD3110227.1"/>
    <property type="molecule type" value="Genomic_DNA"/>
</dbReference>
<reference evidence="5" key="1">
    <citation type="submission" date="2020-09" db="EMBL/GenBank/DDBJ databases">
        <title>Bacillus faecalis sp. nov., a moderately halophilic bacterium isolated from cow faeces.</title>
        <authorList>
            <person name="Jiang L."/>
            <person name="Lee J."/>
        </authorList>
    </citation>
    <scope>NUCLEOTIDE SEQUENCE</scope>
    <source>
        <strain evidence="5">AGMB 02131</strain>
    </source>
</reference>
<dbReference type="InterPro" id="IPR036388">
    <property type="entry name" value="WH-like_DNA-bd_sf"/>
</dbReference>
<dbReference type="InterPro" id="IPR036390">
    <property type="entry name" value="WH_DNA-bd_sf"/>
</dbReference>
<keyword evidence="6" id="KW-1185">Reference proteome</keyword>
<gene>
    <name evidence="5" type="ORF">IEO70_17985</name>
</gene>
<dbReference type="Proteomes" id="UP000602076">
    <property type="component" value="Unassembled WGS sequence"/>
</dbReference>
<evidence type="ECO:0000256" key="1">
    <source>
        <dbReference type="ARBA" id="ARBA00023015"/>
    </source>
</evidence>
<dbReference type="GO" id="GO:0003700">
    <property type="term" value="F:DNA-binding transcription factor activity"/>
    <property type="evidence" value="ECO:0007669"/>
    <property type="project" value="InterPro"/>
</dbReference>